<feature type="transmembrane region" description="Helical" evidence="1">
    <location>
        <begin position="6"/>
        <end position="27"/>
    </location>
</feature>
<feature type="transmembrane region" description="Helical" evidence="1">
    <location>
        <begin position="34"/>
        <end position="52"/>
    </location>
</feature>
<evidence type="ECO:0000313" key="2">
    <source>
        <dbReference type="EMBL" id="SEN85270.1"/>
    </source>
</evidence>
<sequence length="164" mass="19035">MIKKSWQSYFLIITTIIGLCLLPFAIIKRPFKDWLIVYLVSIIGNAAADNYLVSKGYLSYPRKLFSRITSIHLPFDFIQYPLILLYYNQWTLNSKPAGVLFKLFPFLVPQILIETIAAKKTKLISWKNGWSWYHSMISLMIKMLVCRGIIALVRVINKDKVSLS</sequence>
<dbReference type="AlphaFoldDB" id="A0A1H8JX53"/>
<feature type="transmembrane region" description="Helical" evidence="1">
    <location>
        <begin position="130"/>
        <end position="156"/>
    </location>
</feature>
<keyword evidence="1" id="KW-0812">Transmembrane</keyword>
<evidence type="ECO:0000256" key="1">
    <source>
        <dbReference type="SAM" id="Phobius"/>
    </source>
</evidence>
<proteinExistence type="predicted"/>
<name>A0A1H8JX53_9BACI</name>
<gene>
    <name evidence="2" type="ORF">SAMN05192533_12321</name>
</gene>
<keyword evidence="1" id="KW-1133">Transmembrane helix</keyword>
<dbReference type="InterPro" id="IPR048147">
    <property type="entry name" value="CBO0543-like"/>
</dbReference>
<accession>A0A1H8JX53</accession>
<dbReference type="EMBL" id="FOBW01000023">
    <property type="protein sequence ID" value="SEN85270.1"/>
    <property type="molecule type" value="Genomic_DNA"/>
</dbReference>
<reference evidence="3" key="1">
    <citation type="submission" date="2016-10" db="EMBL/GenBank/DDBJ databases">
        <authorList>
            <person name="Varghese N."/>
            <person name="Submissions S."/>
        </authorList>
    </citation>
    <scope>NUCLEOTIDE SEQUENCE [LARGE SCALE GENOMIC DNA]</scope>
    <source>
        <strain evidence="3">B48,IBRC-M 10115,DSM 25386,CECT 8001</strain>
    </source>
</reference>
<feature type="transmembrane region" description="Helical" evidence="1">
    <location>
        <begin position="64"/>
        <end position="87"/>
    </location>
</feature>
<dbReference type="STRING" id="930146.SAMN05192533_12321"/>
<feature type="transmembrane region" description="Helical" evidence="1">
    <location>
        <begin position="99"/>
        <end position="118"/>
    </location>
</feature>
<keyword evidence="3" id="KW-1185">Reference proteome</keyword>
<keyword evidence="1" id="KW-0472">Membrane</keyword>
<dbReference type="NCBIfam" id="NF041644">
    <property type="entry name" value="CBO0543_fam"/>
    <property type="match status" value="1"/>
</dbReference>
<dbReference type="Proteomes" id="UP000198553">
    <property type="component" value="Unassembled WGS sequence"/>
</dbReference>
<evidence type="ECO:0000313" key="3">
    <source>
        <dbReference type="Proteomes" id="UP000198553"/>
    </source>
</evidence>
<protein>
    <submittedName>
        <fullName evidence="2">Uncharacterized protein</fullName>
    </submittedName>
</protein>
<organism evidence="2 3">
    <name type="scientific">Mesobacillus persicus</name>
    <dbReference type="NCBI Taxonomy" id="930146"/>
    <lineage>
        <taxon>Bacteria</taxon>
        <taxon>Bacillati</taxon>
        <taxon>Bacillota</taxon>
        <taxon>Bacilli</taxon>
        <taxon>Bacillales</taxon>
        <taxon>Bacillaceae</taxon>
        <taxon>Mesobacillus</taxon>
    </lineage>
</organism>
<dbReference type="RefSeq" id="WP_244532687.1">
    <property type="nucleotide sequence ID" value="NZ_FOBW01000023.1"/>
</dbReference>